<keyword evidence="17" id="KW-0808">Transferase</keyword>
<evidence type="ECO:0000256" key="4">
    <source>
        <dbReference type="ARBA" id="ARBA00022670"/>
    </source>
</evidence>
<dbReference type="Pfam" id="PF07727">
    <property type="entry name" value="RVT_2"/>
    <property type="match status" value="1"/>
</dbReference>
<keyword evidence="18" id="KW-0917">Virion maturation</keyword>
<evidence type="ECO:0000256" key="22">
    <source>
        <dbReference type="ARBA" id="ARBA00048173"/>
    </source>
</evidence>
<dbReference type="PANTHER" id="PTHR42648:SF11">
    <property type="entry name" value="TRANSPOSON TY4-P GAG-POL POLYPROTEIN"/>
    <property type="match status" value="1"/>
</dbReference>
<dbReference type="PROSITE" id="PS50994">
    <property type="entry name" value="INTEGRASE"/>
    <property type="match status" value="1"/>
</dbReference>
<dbReference type="EMBL" id="MNBE01000749">
    <property type="protein sequence ID" value="OKO91380.1"/>
    <property type="molecule type" value="Genomic_DNA"/>
</dbReference>
<comment type="catalytic activity">
    <reaction evidence="23">
        <text>DNA(n) + a 2'-deoxyribonucleoside 5'-triphosphate = DNA(n+1) + diphosphate</text>
        <dbReference type="Rhea" id="RHEA:22508"/>
        <dbReference type="Rhea" id="RHEA-COMP:17339"/>
        <dbReference type="Rhea" id="RHEA-COMP:17340"/>
        <dbReference type="ChEBI" id="CHEBI:33019"/>
        <dbReference type="ChEBI" id="CHEBI:61560"/>
        <dbReference type="ChEBI" id="CHEBI:173112"/>
        <dbReference type="EC" id="2.7.7.7"/>
    </reaction>
</comment>
<dbReference type="InterPro" id="IPR012337">
    <property type="entry name" value="RNaseH-like_sf"/>
</dbReference>
<comment type="caution">
    <text evidence="26">The sequence shown here is derived from an EMBL/GenBank/DDBJ whole genome shotgun (WGS) entry which is preliminary data.</text>
</comment>
<evidence type="ECO:0000256" key="16">
    <source>
        <dbReference type="ARBA" id="ARBA00022918"/>
    </source>
</evidence>
<reference evidence="26 27" key="1">
    <citation type="submission" date="2016-10" db="EMBL/GenBank/DDBJ databases">
        <title>Genome sequence of the ascomycete fungus Penicillium subrubescens.</title>
        <authorList>
            <person name="De Vries R.P."/>
            <person name="Peng M."/>
            <person name="Dilokpimol A."/>
            <person name="Hilden K."/>
            <person name="Makela M.R."/>
            <person name="Grigoriev I."/>
            <person name="Riley R."/>
            <person name="Granchi Z."/>
        </authorList>
    </citation>
    <scope>NUCLEOTIDE SEQUENCE [LARGE SCALE GENOMIC DNA]</scope>
    <source>
        <strain evidence="26 27">CBS 132785</strain>
    </source>
</reference>
<comment type="catalytic activity">
    <reaction evidence="22">
        <text>DNA(n) + a 2'-deoxyribonucleoside 5'-triphosphate = DNA(n+1) + diphosphate</text>
        <dbReference type="Rhea" id="RHEA:22508"/>
        <dbReference type="Rhea" id="RHEA-COMP:17339"/>
        <dbReference type="Rhea" id="RHEA-COMP:17340"/>
        <dbReference type="ChEBI" id="CHEBI:33019"/>
        <dbReference type="ChEBI" id="CHEBI:61560"/>
        <dbReference type="ChEBI" id="CHEBI:173112"/>
        <dbReference type="EC" id="2.7.7.49"/>
    </reaction>
</comment>
<dbReference type="SUPFAM" id="SSF53098">
    <property type="entry name" value="Ribonuclease H-like"/>
    <property type="match status" value="1"/>
</dbReference>
<keyword evidence="19" id="KW-0238">DNA-binding</keyword>
<evidence type="ECO:0000256" key="14">
    <source>
        <dbReference type="ARBA" id="ARBA00022884"/>
    </source>
</evidence>
<keyword evidence="3" id="KW-1188">Viral release from host cell</keyword>
<evidence type="ECO:0000256" key="6">
    <source>
        <dbReference type="ARBA" id="ARBA00022722"/>
    </source>
</evidence>
<dbReference type="Pfam" id="PF13976">
    <property type="entry name" value="gag_pre-integrs"/>
    <property type="match status" value="1"/>
</dbReference>
<organism evidence="26 27">
    <name type="scientific">Penicillium subrubescens</name>
    <dbReference type="NCBI Taxonomy" id="1316194"/>
    <lineage>
        <taxon>Eukaryota</taxon>
        <taxon>Fungi</taxon>
        <taxon>Dikarya</taxon>
        <taxon>Ascomycota</taxon>
        <taxon>Pezizomycotina</taxon>
        <taxon>Eurotiomycetes</taxon>
        <taxon>Eurotiomycetidae</taxon>
        <taxon>Eurotiales</taxon>
        <taxon>Aspergillaceae</taxon>
        <taxon>Penicillium</taxon>
    </lineage>
</organism>
<evidence type="ECO:0000256" key="15">
    <source>
        <dbReference type="ARBA" id="ARBA00022908"/>
    </source>
</evidence>
<comment type="function">
    <text evidence="1">The aspartyl protease (PR) mediates the proteolytic cleavages of the Gag and Gag-Pol polyproteins after assembly of the VLP.</text>
</comment>
<dbReference type="GO" id="GO:0004190">
    <property type="term" value="F:aspartic-type endopeptidase activity"/>
    <property type="evidence" value="ECO:0007669"/>
    <property type="project" value="UniProtKB-KW"/>
</dbReference>
<keyword evidence="6" id="KW-0540">Nuclease</keyword>
<keyword evidence="11" id="KW-0378">Hydrolase</keyword>
<keyword evidence="12" id="KW-0067">ATP-binding</keyword>
<keyword evidence="4" id="KW-0645">Protease</keyword>
<evidence type="ECO:0000256" key="24">
    <source>
        <dbReference type="SAM" id="MobiDB-lite"/>
    </source>
</evidence>
<evidence type="ECO:0000256" key="19">
    <source>
        <dbReference type="ARBA" id="ARBA00023125"/>
    </source>
</evidence>
<proteinExistence type="predicted"/>
<dbReference type="GO" id="GO:0032196">
    <property type="term" value="P:transposition"/>
    <property type="evidence" value="ECO:0007669"/>
    <property type="project" value="UniProtKB-KW"/>
</dbReference>
<keyword evidence="16" id="KW-0695">RNA-directed DNA polymerase</keyword>
<dbReference type="InterPro" id="IPR025724">
    <property type="entry name" value="GAG-pre-integrase_dom"/>
</dbReference>
<keyword evidence="14" id="KW-0694">RNA-binding</keyword>
<feature type="region of interest" description="Disordered" evidence="24">
    <location>
        <begin position="885"/>
        <end position="964"/>
    </location>
</feature>
<evidence type="ECO:0000256" key="20">
    <source>
        <dbReference type="ARBA" id="ARBA00023172"/>
    </source>
</evidence>
<keyword evidence="17" id="KW-0239">DNA-directed DNA polymerase</keyword>
<dbReference type="Gene3D" id="3.30.420.10">
    <property type="entry name" value="Ribonuclease H-like superfamily/Ribonuclease H"/>
    <property type="match status" value="1"/>
</dbReference>
<keyword evidence="2" id="KW-0815">Transposition</keyword>
<dbReference type="CDD" id="cd09272">
    <property type="entry name" value="RNase_HI_RT_Ty1"/>
    <property type="match status" value="1"/>
</dbReference>
<evidence type="ECO:0000256" key="17">
    <source>
        <dbReference type="ARBA" id="ARBA00022932"/>
    </source>
</evidence>
<protein>
    <submittedName>
        <fullName evidence="26">Retrovirus-related Pol polyprotein from transposon TNT 1-94</fullName>
    </submittedName>
</protein>
<accession>A0A1Q5STT8</accession>
<evidence type="ECO:0000256" key="21">
    <source>
        <dbReference type="ARBA" id="ARBA00023268"/>
    </source>
</evidence>
<evidence type="ECO:0000256" key="8">
    <source>
        <dbReference type="ARBA" id="ARBA00022741"/>
    </source>
</evidence>
<evidence type="ECO:0000256" key="12">
    <source>
        <dbReference type="ARBA" id="ARBA00022840"/>
    </source>
</evidence>
<gene>
    <name evidence="26" type="ORF">PENSUB_13096</name>
</gene>
<keyword evidence="7" id="KW-0479">Metal-binding</keyword>
<evidence type="ECO:0000256" key="3">
    <source>
        <dbReference type="ARBA" id="ARBA00022612"/>
    </source>
</evidence>
<dbReference type="GO" id="GO:0003964">
    <property type="term" value="F:RNA-directed DNA polymerase activity"/>
    <property type="evidence" value="ECO:0007669"/>
    <property type="project" value="UniProtKB-KW"/>
</dbReference>
<evidence type="ECO:0000256" key="1">
    <source>
        <dbReference type="ARBA" id="ARBA00002180"/>
    </source>
</evidence>
<dbReference type="Proteomes" id="UP000186955">
    <property type="component" value="Unassembled WGS sequence"/>
</dbReference>
<evidence type="ECO:0000256" key="10">
    <source>
        <dbReference type="ARBA" id="ARBA00022759"/>
    </source>
</evidence>
<dbReference type="InterPro" id="IPR057670">
    <property type="entry name" value="SH3_retrovirus"/>
</dbReference>
<dbReference type="GO" id="GO:0003887">
    <property type="term" value="F:DNA-directed DNA polymerase activity"/>
    <property type="evidence" value="ECO:0007669"/>
    <property type="project" value="UniProtKB-KW"/>
</dbReference>
<dbReference type="InterPro" id="IPR039537">
    <property type="entry name" value="Retrotran_Ty1/copia-like"/>
</dbReference>
<evidence type="ECO:0000256" key="18">
    <source>
        <dbReference type="ARBA" id="ARBA00023113"/>
    </source>
</evidence>
<dbReference type="STRING" id="1316194.A0A1Q5STT8"/>
<keyword evidence="5" id="KW-0548">Nucleotidyltransferase</keyword>
<feature type="domain" description="Integrase catalytic" evidence="25">
    <location>
        <begin position="593"/>
        <end position="767"/>
    </location>
</feature>
<keyword evidence="10" id="KW-0255">Endonuclease</keyword>
<keyword evidence="20" id="KW-0233">DNA recombination</keyword>
<evidence type="ECO:0000256" key="11">
    <source>
        <dbReference type="ARBA" id="ARBA00022801"/>
    </source>
</evidence>
<feature type="compositionally biased region" description="Low complexity" evidence="24">
    <location>
        <begin position="885"/>
        <end position="896"/>
    </location>
</feature>
<dbReference type="GO" id="GO:0004519">
    <property type="term" value="F:endonuclease activity"/>
    <property type="evidence" value="ECO:0007669"/>
    <property type="project" value="UniProtKB-KW"/>
</dbReference>
<evidence type="ECO:0000313" key="27">
    <source>
        <dbReference type="Proteomes" id="UP000186955"/>
    </source>
</evidence>
<keyword evidence="21" id="KW-0511">Multifunctional enzyme</keyword>
<dbReference type="InterPro" id="IPR036397">
    <property type="entry name" value="RNaseH_sf"/>
</dbReference>
<name>A0A1Q5STT8_9EURO</name>
<evidence type="ECO:0000313" key="26">
    <source>
        <dbReference type="EMBL" id="OKO91380.1"/>
    </source>
</evidence>
<dbReference type="GO" id="GO:0003723">
    <property type="term" value="F:RNA binding"/>
    <property type="evidence" value="ECO:0007669"/>
    <property type="project" value="UniProtKB-KW"/>
</dbReference>
<keyword evidence="8" id="KW-0547">Nucleotide-binding</keyword>
<dbReference type="InterPro" id="IPR001584">
    <property type="entry name" value="Integrase_cat-core"/>
</dbReference>
<dbReference type="GO" id="GO:0015074">
    <property type="term" value="P:DNA integration"/>
    <property type="evidence" value="ECO:0007669"/>
    <property type="project" value="UniProtKB-KW"/>
</dbReference>
<dbReference type="PANTHER" id="PTHR42648">
    <property type="entry name" value="TRANSPOSASE, PUTATIVE-RELATED"/>
    <property type="match status" value="1"/>
</dbReference>
<evidence type="ECO:0000256" key="9">
    <source>
        <dbReference type="ARBA" id="ARBA00022750"/>
    </source>
</evidence>
<keyword evidence="13" id="KW-0460">Magnesium</keyword>
<dbReference type="GO" id="GO:0006310">
    <property type="term" value="P:DNA recombination"/>
    <property type="evidence" value="ECO:0007669"/>
    <property type="project" value="UniProtKB-KW"/>
</dbReference>
<evidence type="ECO:0000256" key="7">
    <source>
        <dbReference type="ARBA" id="ARBA00022723"/>
    </source>
</evidence>
<evidence type="ECO:0000256" key="2">
    <source>
        <dbReference type="ARBA" id="ARBA00022578"/>
    </source>
</evidence>
<dbReference type="Pfam" id="PF22936">
    <property type="entry name" value="Pol_BBD"/>
    <property type="match status" value="1"/>
</dbReference>
<dbReference type="InterPro" id="IPR013103">
    <property type="entry name" value="RVT_2"/>
</dbReference>
<dbReference type="GO" id="GO:0005634">
    <property type="term" value="C:nucleus"/>
    <property type="evidence" value="ECO:0007669"/>
    <property type="project" value="UniProtKB-ARBA"/>
</dbReference>
<dbReference type="GO" id="GO:0005524">
    <property type="term" value="F:ATP binding"/>
    <property type="evidence" value="ECO:0007669"/>
    <property type="project" value="UniProtKB-KW"/>
</dbReference>
<dbReference type="GO" id="GO:0046872">
    <property type="term" value="F:metal ion binding"/>
    <property type="evidence" value="ECO:0007669"/>
    <property type="project" value="UniProtKB-KW"/>
</dbReference>
<dbReference type="SUPFAM" id="SSF56672">
    <property type="entry name" value="DNA/RNA polymerases"/>
    <property type="match status" value="1"/>
</dbReference>
<dbReference type="InterPro" id="IPR043502">
    <property type="entry name" value="DNA/RNA_pol_sf"/>
</dbReference>
<keyword evidence="15" id="KW-0229">DNA integration</keyword>
<sequence length="1598" mass="181890">MSNDKQGKGSDSVPWDQRLRSKPQWRVWIDYIKSAAVSEGVWQYMDPDLSDDEVKTLPNIEDPPTPEMVNPDVSDIAELTDEEYKRFNRYTTQWTLHRPIWKEAWKGLNRLNDKITSSVATEHHSRLVGCRTPREKLLKLKENFAPEEDTRREELRQAWREMIRYKPRSTVIDQWLDSWTNLYDECKAADVPDVVYRPKDPIRDFLRSTRTLDEFFYSTWMRQVKLETPTFLHVIEEYRRRHEELSESKKGGSSALAMYANTTLFGRKPGQSGQNPSRDEYRKRCPCGGKEHHFSECPYFVKSRRPEGWKPEGRIERNMDRFIKMMSPSDQEEIKKLRGSTETALMPSSTQLTTTSPTQAKAVQFAAADEEDFPHINMAMLSVNISPYVYHAASLYPLKNAWIVDSGANVHICNRRDRFDFLENDHFKISTGDGESSIEGVGSARLTVRNPWNGKQSVTKISNVLYAPDFHTNILSVSEIKKNGYFFNSEIPAITYRRKAIAHCAELYGLYLLEYSKASALAFPSLKPSAKPLVSTATPARWHRRLGHMYDQRVERLAEMVDGIDIKGRTEENAESNPEKCEPCQLARARKQISRRPAGRTHIYGKFGKVHFDLIEMDEAFNGDRWVSHLYVEGIRLHLAASHRKKNGCQQAIKYFVAYLINHLKMPLRAFHTDNERSAGETVWDYCRSMGFVVEFIVVDTPEQNSFAERAGGVIIGVARAFLTDAGLPKNLWPEAMKAAVYIINRSPTKLPDGRWIIPWSEASEIDESKPKPRPNLANLRVYGCKAYVRRYGLPRTEKMQERAEIGYLVGYTASNIWRVWFPQRGAVRDVRDVVFDENARFDPKDLEAPPVRDVIEAMPWSIGDDDEETYQPFSIQMGLEELPPQQQGGIQQPQQELADRSTAAGAGKPQEAVSSRPQADQPITPSPTPSVGVPLPPPAVGRSTASIQPPGAFPHDVTPTPALRETPRLTATDLATSVALDPATQLQQELETSQTTEIEGYRPIGALAPRDISSSISKGNIVTGKRRRGREDIAQFVSLEAPEEHHYGALAAFATGLNPPQQYRRPHRDDLPPEPENWYELMKHPHRDGFVNAAHEEVKTLERKGTYQEVQRPTDRGVQVLPLKWVFTYKFDSDGFMIKYKARICVRGDLQAITAEEKYSATLAVRTARAIFALVAAFDLDTAQFDAVNAFLNSLLDEEVYVELPPGLFSGNRKMRCWKLLRALYGLRKSPRLWQREASRILTSLGLTVVQEDLCLFATDGVIVFFYVDDIIVVSHPSQRQKASQICQQLRLAWELREMGEAQWFLGIRIVRNRQKGALWLCQDTYITTMANRYHLTSERRYETPLPATTLEYFDGTATDGQIHEFSEKVGSAQYATTITRVDSAKSTAALAQFLSNPSPSHIHGINRLIAYLYQTKNRAICFKTPTPGEETQAVQFFSDASYGDNPDRKSSEGYICLLFGGPVDWKASKQKTVTTSTTEAELLALSEAGRSLCMWARLFHTIRFSPGQPLSLRCDNQQTVGLLTKETPQLRTKLRHVDIHHHWLRQEVQNKRIPVEWVPSANMVADGLTKLLPRQKFVEFVRQLGMEDIVMTASEV</sequence>
<dbReference type="GO" id="GO:0003677">
    <property type="term" value="F:DNA binding"/>
    <property type="evidence" value="ECO:0007669"/>
    <property type="project" value="UniProtKB-KW"/>
</dbReference>
<evidence type="ECO:0000256" key="13">
    <source>
        <dbReference type="ARBA" id="ARBA00022842"/>
    </source>
</evidence>
<evidence type="ECO:0000259" key="25">
    <source>
        <dbReference type="PROSITE" id="PS50994"/>
    </source>
</evidence>
<feature type="compositionally biased region" description="Pro residues" evidence="24">
    <location>
        <begin position="925"/>
        <end position="940"/>
    </location>
</feature>
<evidence type="ECO:0000256" key="5">
    <source>
        <dbReference type="ARBA" id="ARBA00022695"/>
    </source>
</evidence>
<keyword evidence="27" id="KW-1185">Reference proteome</keyword>
<evidence type="ECO:0000256" key="23">
    <source>
        <dbReference type="ARBA" id="ARBA00049244"/>
    </source>
</evidence>
<dbReference type="InterPro" id="IPR054722">
    <property type="entry name" value="PolX-like_BBD"/>
</dbReference>
<dbReference type="GO" id="GO:0006508">
    <property type="term" value="P:proteolysis"/>
    <property type="evidence" value="ECO:0007669"/>
    <property type="project" value="UniProtKB-KW"/>
</dbReference>
<dbReference type="Pfam" id="PF25597">
    <property type="entry name" value="SH3_retrovirus"/>
    <property type="match status" value="1"/>
</dbReference>
<keyword evidence="9" id="KW-0064">Aspartyl protease</keyword>